<dbReference type="Proteomes" id="UP001157914">
    <property type="component" value="Unassembled WGS sequence"/>
</dbReference>
<dbReference type="RefSeq" id="WP_155190186.1">
    <property type="nucleotide sequence ID" value="NZ_BAAAEA010000001.1"/>
</dbReference>
<organism evidence="1 2">
    <name type="scientific">Roseibium denhamense</name>
    <dbReference type="NCBI Taxonomy" id="76305"/>
    <lineage>
        <taxon>Bacteria</taxon>
        <taxon>Pseudomonadati</taxon>
        <taxon>Pseudomonadota</taxon>
        <taxon>Alphaproteobacteria</taxon>
        <taxon>Hyphomicrobiales</taxon>
        <taxon>Stappiaceae</taxon>
        <taxon>Roseibium</taxon>
    </lineage>
</organism>
<comment type="caution">
    <text evidence="1">The sequence shown here is derived from an EMBL/GenBank/DDBJ whole genome shotgun (WGS) entry which is preliminary data.</text>
</comment>
<keyword evidence="2" id="KW-1185">Reference proteome</keyword>
<proteinExistence type="predicted"/>
<sequence>MNDRKRKEKQSVTERRPIDEIVKKQLKMHGVAETLFNTPKVIGWLDGELRPRREYYLTDILAELEGGNLLHIEPQTANLKNMDARMLEYGALALAAHGTNRKIIQIVYYTGDEPLPEKRYVEKKSYGCIGHRYYVVDAGAGNSEEFLAHENFRAACLGLLLREVPNFRQFSEKLIQRAIHELAPNDLAPALVSCVGMASIRRRSEIFMGEIPMEVQPEVREDSLFRKVHDDGVKEGSEIEKRRSILRLLKHQNRSEDLPSEIVEYVENSEVQSLDLLFEDALVCSDILAFATDAGIEIRECDLGNSSPKP</sequence>
<evidence type="ECO:0000313" key="1">
    <source>
        <dbReference type="EMBL" id="SMP33321.1"/>
    </source>
</evidence>
<reference evidence="1 2" key="1">
    <citation type="submission" date="2017-05" db="EMBL/GenBank/DDBJ databases">
        <authorList>
            <person name="Varghese N."/>
            <person name="Submissions S."/>
        </authorList>
    </citation>
    <scope>NUCLEOTIDE SEQUENCE [LARGE SCALE GENOMIC DNA]</scope>
    <source>
        <strain evidence="1 2">DSM 15949</strain>
    </source>
</reference>
<name>A0ABY1PI31_9HYPH</name>
<dbReference type="EMBL" id="FXTT01000005">
    <property type="protein sequence ID" value="SMP33321.1"/>
    <property type="molecule type" value="Genomic_DNA"/>
</dbReference>
<evidence type="ECO:0000313" key="2">
    <source>
        <dbReference type="Proteomes" id="UP001157914"/>
    </source>
</evidence>
<protein>
    <recommendedName>
        <fullName evidence="3">Rpn family recombination-promoting nuclease/putative transposase</fullName>
    </recommendedName>
</protein>
<evidence type="ECO:0008006" key="3">
    <source>
        <dbReference type="Google" id="ProtNLM"/>
    </source>
</evidence>
<accession>A0ABY1PI31</accession>
<gene>
    <name evidence="1" type="ORF">SAMN06265374_3714</name>
</gene>